<evidence type="ECO:0008006" key="3">
    <source>
        <dbReference type="Google" id="ProtNLM"/>
    </source>
</evidence>
<dbReference type="Proteomes" id="UP000003980">
    <property type="component" value="Unassembled WGS sequence"/>
</dbReference>
<dbReference type="HOGENOM" id="CLU_064235_0_0_2"/>
<dbReference type="RefSeq" id="WP_009074576.1">
    <property type="nucleotide sequence ID" value="NZ_JH597770.1"/>
</dbReference>
<gene>
    <name evidence="1" type="ORF">MetMK1DRAFT_00027370</name>
</gene>
<dbReference type="EMBL" id="JH597770">
    <property type="protein sequence ID" value="EHP68310.1"/>
    <property type="molecule type" value="Genomic_DNA"/>
</dbReference>
<dbReference type="InterPro" id="IPR007841">
    <property type="entry name" value="UPF0210"/>
</dbReference>
<dbReference type="SUPFAM" id="SSF51998">
    <property type="entry name" value="PFL-like glycyl radical enzymes"/>
    <property type="match status" value="1"/>
</dbReference>
<organism evidence="1 2">
    <name type="scientific">Metallosphaera yellowstonensis MK1</name>
    <dbReference type="NCBI Taxonomy" id="671065"/>
    <lineage>
        <taxon>Archaea</taxon>
        <taxon>Thermoproteota</taxon>
        <taxon>Thermoprotei</taxon>
        <taxon>Sulfolobales</taxon>
        <taxon>Sulfolobaceae</taxon>
        <taxon>Metallosphaera</taxon>
    </lineage>
</organism>
<dbReference type="Pfam" id="PF05167">
    <property type="entry name" value="DUF711"/>
    <property type="match status" value="1"/>
</dbReference>
<accession>H2C834</accession>
<evidence type="ECO:0000313" key="1">
    <source>
        <dbReference type="EMBL" id="EHP68310.1"/>
    </source>
</evidence>
<dbReference type="PANTHER" id="PTHR37560">
    <property type="entry name" value="UPF0210 PROTEIN SPR0218"/>
    <property type="match status" value="1"/>
</dbReference>
<sequence length="332" mass="37499">MQIRAITTFLRTADKEKILQHRDILLSIKFPTLSKRISLPPVGSSSLDKLSDVIPSGDEILYSLGGLRWNDPRIRNIRDILKSGKNFFMHVLLDDERGIEEVIKLLDMLEPEESTRFAVLIDHEYLTTPYFPTSSSTLPIESIGLSLLYVKDFQKGKGLNALLEAKKIGVSIQESIGIKFAGIDPSLSPWMDESIGEFLESLSNSRLFTMGVLHKIREINQKIEEYSFSAGLEPLGFSEVMLPVAEDNVLRERVLEGRLTLTHLAYMSTACAAGIDMVGVIYDRETYTNIFRDAMSIQKIKRRPYAIRIIPSRGEEKIYTPLFGFIPVVKVV</sequence>
<proteinExistence type="predicted"/>
<dbReference type="eggNOG" id="arCOG04321">
    <property type="taxonomic scope" value="Archaea"/>
</dbReference>
<name>H2C834_9CREN</name>
<dbReference type="AlphaFoldDB" id="H2C834"/>
<protein>
    <recommendedName>
        <fullName evidence="3">DUF711 family protein</fullName>
    </recommendedName>
</protein>
<reference evidence="1 2" key="1">
    <citation type="submission" date="2012-01" db="EMBL/GenBank/DDBJ databases">
        <title>Improved High-Quality Draft sequence of Metallosphaera yellowstonensis MK1.</title>
        <authorList>
            <consortium name="US DOE Joint Genome Institute"/>
            <person name="Lucas S."/>
            <person name="Han J."/>
            <person name="Cheng J.-F."/>
            <person name="Goodwin L."/>
            <person name="Pitluck S."/>
            <person name="Peters L."/>
            <person name="Teshima H."/>
            <person name="Detter J.C."/>
            <person name="Han C."/>
            <person name="Tapia R."/>
            <person name="Land M."/>
            <person name="Hauser L."/>
            <person name="Kyrpides N."/>
            <person name="Kozubal M."/>
            <person name="Macur R.E."/>
            <person name="Jay Z."/>
            <person name="Inskeep W."/>
            <person name="Woyke T."/>
        </authorList>
    </citation>
    <scope>NUCLEOTIDE SEQUENCE [LARGE SCALE GENOMIC DNA]</scope>
    <source>
        <strain evidence="1 2">MK1</strain>
    </source>
</reference>
<evidence type="ECO:0000313" key="2">
    <source>
        <dbReference type="Proteomes" id="UP000003980"/>
    </source>
</evidence>
<dbReference type="PANTHER" id="PTHR37560:SF2">
    <property type="entry name" value="DUF711 DOMAIN-CONTAINING PROTEIN"/>
    <property type="match status" value="1"/>
</dbReference>
<dbReference type="STRING" id="671065.MetMK1DRAFT_00027370"/>
<keyword evidence="2" id="KW-1185">Reference proteome</keyword>
<dbReference type="Gene3D" id="3.20.70.20">
    <property type="match status" value="1"/>
</dbReference>
<dbReference type="OrthoDB" id="36493at2157"/>